<evidence type="ECO:0000313" key="2">
    <source>
        <dbReference type="EMBL" id="KIO20898.1"/>
    </source>
</evidence>
<keyword evidence="3" id="KW-1185">Reference proteome</keyword>
<feature type="transmembrane region" description="Helical" evidence="1">
    <location>
        <begin position="276"/>
        <end position="296"/>
    </location>
</feature>
<dbReference type="AlphaFoldDB" id="A0A0C3KHF8"/>
<proteinExistence type="predicted"/>
<dbReference type="EMBL" id="KN823157">
    <property type="protein sequence ID" value="KIO20898.1"/>
    <property type="molecule type" value="Genomic_DNA"/>
</dbReference>
<name>A0A0C3KHF8_9AGAM</name>
<sequence length="318" mass="35431">MYPKFEDWIVPTRAETQCHQFRPTKAQIVAVYLGLLAVRDESPELEKDGRSGPIREPVGLLKFVAKSSGWRDVKFDHDLEPGYRRVTLQEAVYLPHLFHALPKGRQTILGTPVPQVAMVLLLLQAIYYIAYVIARASQGLYTTIIEWFFIPTSCTLVALGLTAILWEPAWKDVAHVNINLGPPLDDYPWSRTNTARLYFGAVVSMVVPIGPITTLVAFGLEVHRRPKGASPVLAAMGIIWVIGFIFITFLLVKGHYKPFGHRKSIAAPPRAESGTGYYYSLLLVIARAATLGVAIYELSDLPAAAYAQMSWSQYVPHL</sequence>
<keyword evidence="1" id="KW-0472">Membrane</keyword>
<feature type="transmembrane region" description="Helical" evidence="1">
    <location>
        <begin position="146"/>
        <end position="166"/>
    </location>
</feature>
<organism evidence="2 3">
    <name type="scientific">Tulasnella calospora MUT 4182</name>
    <dbReference type="NCBI Taxonomy" id="1051891"/>
    <lineage>
        <taxon>Eukaryota</taxon>
        <taxon>Fungi</taxon>
        <taxon>Dikarya</taxon>
        <taxon>Basidiomycota</taxon>
        <taxon>Agaricomycotina</taxon>
        <taxon>Agaricomycetes</taxon>
        <taxon>Cantharellales</taxon>
        <taxon>Tulasnellaceae</taxon>
        <taxon>Tulasnella</taxon>
    </lineage>
</organism>
<evidence type="ECO:0000256" key="1">
    <source>
        <dbReference type="SAM" id="Phobius"/>
    </source>
</evidence>
<dbReference type="OrthoDB" id="3165198at2759"/>
<protein>
    <submittedName>
        <fullName evidence="2">Uncharacterized protein</fullName>
    </submittedName>
</protein>
<dbReference type="Proteomes" id="UP000054248">
    <property type="component" value="Unassembled WGS sequence"/>
</dbReference>
<feature type="transmembrane region" description="Helical" evidence="1">
    <location>
        <begin position="197"/>
        <end position="220"/>
    </location>
</feature>
<keyword evidence="1" id="KW-0812">Transmembrane</keyword>
<feature type="transmembrane region" description="Helical" evidence="1">
    <location>
        <begin position="232"/>
        <end position="256"/>
    </location>
</feature>
<dbReference type="HOGENOM" id="CLU_874909_0_0_1"/>
<accession>A0A0C3KHF8</accession>
<evidence type="ECO:0000313" key="3">
    <source>
        <dbReference type="Proteomes" id="UP000054248"/>
    </source>
</evidence>
<reference evidence="3" key="2">
    <citation type="submission" date="2015-01" db="EMBL/GenBank/DDBJ databases">
        <title>Evolutionary Origins and Diversification of the Mycorrhizal Mutualists.</title>
        <authorList>
            <consortium name="DOE Joint Genome Institute"/>
            <consortium name="Mycorrhizal Genomics Consortium"/>
            <person name="Kohler A."/>
            <person name="Kuo A."/>
            <person name="Nagy L.G."/>
            <person name="Floudas D."/>
            <person name="Copeland A."/>
            <person name="Barry K.W."/>
            <person name="Cichocki N."/>
            <person name="Veneault-Fourrey C."/>
            <person name="LaButti K."/>
            <person name="Lindquist E.A."/>
            <person name="Lipzen A."/>
            <person name="Lundell T."/>
            <person name="Morin E."/>
            <person name="Murat C."/>
            <person name="Riley R."/>
            <person name="Ohm R."/>
            <person name="Sun H."/>
            <person name="Tunlid A."/>
            <person name="Henrissat B."/>
            <person name="Grigoriev I.V."/>
            <person name="Hibbett D.S."/>
            <person name="Martin F."/>
        </authorList>
    </citation>
    <scope>NUCLEOTIDE SEQUENCE [LARGE SCALE GENOMIC DNA]</scope>
    <source>
        <strain evidence="3">MUT 4182</strain>
    </source>
</reference>
<reference evidence="2 3" key="1">
    <citation type="submission" date="2014-04" db="EMBL/GenBank/DDBJ databases">
        <authorList>
            <consortium name="DOE Joint Genome Institute"/>
            <person name="Kuo A."/>
            <person name="Girlanda M."/>
            <person name="Perotto S."/>
            <person name="Kohler A."/>
            <person name="Nagy L.G."/>
            <person name="Floudas D."/>
            <person name="Copeland A."/>
            <person name="Barry K.W."/>
            <person name="Cichocki N."/>
            <person name="Veneault-Fourrey C."/>
            <person name="LaButti K."/>
            <person name="Lindquist E.A."/>
            <person name="Lipzen A."/>
            <person name="Lundell T."/>
            <person name="Morin E."/>
            <person name="Murat C."/>
            <person name="Sun H."/>
            <person name="Tunlid A."/>
            <person name="Henrissat B."/>
            <person name="Grigoriev I.V."/>
            <person name="Hibbett D.S."/>
            <person name="Martin F."/>
            <person name="Nordberg H.P."/>
            <person name="Cantor M.N."/>
            <person name="Hua S.X."/>
        </authorList>
    </citation>
    <scope>NUCLEOTIDE SEQUENCE [LARGE SCALE GENOMIC DNA]</scope>
    <source>
        <strain evidence="2 3">MUT 4182</strain>
    </source>
</reference>
<keyword evidence="1" id="KW-1133">Transmembrane helix</keyword>
<gene>
    <name evidence="2" type="ORF">M407DRAFT_132691</name>
</gene>
<feature type="transmembrane region" description="Helical" evidence="1">
    <location>
        <begin position="116"/>
        <end position="134"/>
    </location>
</feature>